<evidence type="ECO:0000313" key="3">
    <source>
        <dbReference type="EMBL" id="NME28491.1"/>
    </source>
</evidence>
<gene>
    <name evidence="3" type="ORF">HF872_07610</name>
</gene>
<protein>
    <submittedName>
        <fullName evidence="3">Uncharacterized protein</fullName>
    </submittedName>
</protein>
<evidence type="ECO:0000256" key="2">
    <source>
        <dbReference type="SAM" id="Phobius"/>
    </source>
</evidence>
<dbReference type="Proteomes" id="UP000591071">
    <property type="component" value="Unassembled WGS sequence"/>
</dbReference>
<feature type="region of interest" description="Disordered" evidence="1">
    <location>
        <begin position="291"/>
        <end position="391"/>
    </location>
</feature>
<dbReference type="NCBIfam" id="NF045477">
    <property type="entry name" value="LPO_1073_dom"/>
    <property type="match status" value="1"/>
</dbReference>
<proteinExistence type="predicted"/>
<dbReference type="EMBL" id="JABAFG010000011">
    <property type="protein sequence ID" value="NME28491.1"/>
    <property type="molecule type" value="Genomic_DNA"/>
</dbReference>
<dbReference type="InterPro" id="IPR053773">
    <property type="entry name" value="Vpar_1526-like"/>
</dbReference>
<comment type="caution">
    <text evidence="3">The sequence shown here is derived from an EMBL/GenBank/DDBJ whole genome shotgun (WGS) entry which is preliminary data.</text>
</comment>
<dbReference type="RefSeq" id="WP_170087642.1">
    <property type="nucleotide sequence ID" value="NZ_JABAFG010000011.1"/>
</dbReference>
<feature type="compositionally biased region" description="Basic and acidic residues" evidence="1">
    <location>
        <begin position="153"/>
        <end position="197"/>
    </location>
</feature>
<reference evidence="3 4" key="1">
    <citation type="submission" date="2020-04" db="EMBL/GenBank/DDBJ databases">
        <authorList>
            <person name="Hitch T.C.A."/>
            <person name="Wylensek D."/>
            <person name="Clavel T."/>
        </authorList>
    </citation>
    <scope>NUCLEOTIDE SEQUENCE [LARGE SCALE GENOMIC DNA]</scope>
    <source>
        <strain evidence="3 4">Oil-RF-744-FAT-WT-6-1</strain>
    </source>
</reference>
<name>A0A848BQ84_9FIRM</name>
<organism evidence="3 4">
    <name type="scientific">Megasphaera hexanoica</name>
    <dbReference type="NCBI Taxonomy" id="1675036"/>
    <lineage>
        <taxon>Bacteria</taxon>
        <taxon>Bacillati</taxon>
        <taxon>Bacillota</taxon>
        <taxon>Negativicutes</taxon>
        <taxon>Veillonellales</taxon>
        <taxon>Veillonellaceae</taxon>
        <taxon>Megasphaera</taxon>
    </lineage>
</organism>
<feature type="region of interest" description="Disordered" evidence="1">
    <location>
        <begin position="153"/>
        <end position="218"/>
    </location>
</feature>
<feature type="compositionally biased region" description="Polar residues" evidence="1">
    <location>
        <begin position="382"/>
        <end position="391"/>
    </location>
</feature>
<evidence type="ECO:0000256" key="1">
    <source>
        <dbReference type="SAM" id="MobiDB-lite"/>
    </source>
</evidence>
<dbReference type="AlphaFoldDB" id="A0A848BQ84"/>
<keyword evidence="2" id="KW-0472">Membrane</keyword>
<feature type="transmembrane region" description="Helical" evidence="2">
    <location>
        <begin position="6"/>
        <end position="27"/>
    </location>
</feature>
<keyword evidence="2" id="KW-0812">Transmembrane</keyword>
<sequence>MSSYLPYIIVAGIVVIFFIICMILFSGNKAEKNHQKQERAEQQSLAQKRAEEKAAWAQIEALNDEREAKRRTSQSHTAPVPRISTVTVRERAENPDETAFVTTKGEAVRRNGQIVYEEAPQKNRKKKENFDATRVLSRDEIIEAMDKVDKEEAAAYKAETEEAKKKKDEEAAREADREEAQRQAAEKEMIRQRAEATRKRRAAAAAQRARLVSDDEQEDTTLAQMAAVVSKDLAEKDQPAGTDAPADDADATTVIPASAVTAAASAVTAASATEPAARPAAPSKTAAAVRKGAAVHTAPAAEEDAPSDKTQIMKPVKAQKHDVAPSALGDETRRMQPLQVDTASKEQEGRTAPAAAKASAHTRQESSHNRTKSPWGNDLQHRTSSTKQGQESIWAKDAAANSTVVRDCAYHFLGQYGIAGDAFQQHVKNITAAAFNRLGCHTDDEREKAVAPLLVQEALQNVQKTYASQPEDYVATMALRAFEDIVRCPVASTRHLVAMDALKVMPYLGRGHYQILAILLLFLYSRNSHNVDKTTFCQYIDKYVMPFLDHFPTERPYYQQLDYLHCTALEAKETRFPEILSDSYPLLFRYRGFTEEELRKALKGHRIPREYVVRSFNSPLIKLALIDDSMALRFFRVTGITDRDMQDRIMRLAKKRPANFSGEEALDIMEDISPILADLGDIWDSTLLRVSTLSLLGLYLAQGYVKEMIGEEFDLSRWFE</sequence>
<accession>A0A848BQ84</accession>
<keyword evidence="2" id="KW-1133">Transmembrane helix</keyword>
<evidence type="ECO:0000313" key="4">
    <source>
        <dbReference type="Proteomes" id="UP000591071"/>
    </source>
</evidence>